<dbReference type="Gene3D" id="3.30.2310.20">
    <property type="entry name" value="RelE-like"/>
    <property type="match status" value="1"/>
</dbReference>
<dbReference type="PANTHER" id="PTHR40266">
    <property type="entry name" value="TOXIN HIGB-1"/>
    <property type="match status" value="1"/>
</dbReference>
<accession>A0A2N0B3Q1</accession>
<name>A0A2N0B3Q1_9LEPT</name>
<evidence type="ECO:0000313" key="1">
    <source>
        <dbReference type="EMBL" id="PJZ91171.1"/>
    </source>
</evidence>
<dbReference type="SUPFAM" id="SSF143011">
    <property type="entry name" value="RelE-like"/>
    <property type="match status" value="1"/>
</dbReference>
<dbReference type="EMBL" id="NPEF01000355">
    <property type="protein sequence ID" value="PJZ91171.1"/>
    <property type="molecule type" value="Genomic_DNA"/>
</dbReference>
<gene>
    <name evidence="1" type="ORF">CH379_20140</name>
</gene>
<dbReference type="AlphaFoldDB" id="A0A2N0B3Q1"/>
<dbReference type="OrthoDB" id="9801102at2"/>
<dbReference type="InterPro" id="IPR035093">
    <property type="entry name" value="RelE/ParE_toxin_dom_sf"/>
</dbReference>
<comment type="caution">
    <text evidence="1">The sequence shown here is derived from an EMBL/GenBank/DDBJ whole genome shotgun (WGS) entry which is preliminary data.</text>
</comment>
<dbReference type="PANTHER" id="PTHR40266:SF2">
    <property type="entry name" value="TOXIN HIGB-1"/>
    <property type="match status" value="1"/>
</dbReference>
<organism evidence="1">
    <name type="scientific">Leptospira ellisii</name>
    <dbReference type="NCBI Taxonomy" id="2023197"/>
    <lineage>
        <taxon>Bacteria</taxon>
        <taxon>Pseudomonadati</taxon>
        <taxon>Spirochaetota</taxon>
        <taxon>Spirochaetia</taxon>
        <taxon>Leptospirales</taxon>
        <taxon>Leptospiraceae</taxon>
        <taxon>Leptospira</taxon>
    </lineage>
</organism>
<proteinExistence type="predicted"/>
<sequence>MIISFKHKGLEQYFETGSKKGIQPDHASKLGRILDRLDASLNSKDMDLPSFKLHQLKGKEQDRWSVWVTGNWRITFEFEGENAILVDYEDYH</sequence>
<dbReference type="InterPro" id="IPR007711">
    <property type="entry name" value="HigB-1"/>
</dbReference>
<dbReference type="Pfam" id="PF05015">
    <property type="entry name" value="HigB-like_toxin"/>
    <property type="match status" value="1"/>
</dbReference>
<reference evidence="1" key="1">
    <citation type="submission" date="2017-07" db="EMBL/GenBank/DDBJ databases">
        <title>Leptospira spp. isolated from tropical soils.</title>
        <authorList>
            <person name="Thibeaux R."/>
            <person name="Iraola G."/>
            <person name="Ferres I."/>
            <person name="Bierque E."/>
            <person name="Girault D."/>
            <person name="Soupe-Gilbert M.-E."/>
            <person name="Picardeau M."/>
            <person name="Goarant C."/>
        </authorList>
    </citation>
    <scope>NUCLEOTIDE SEQUENCE [LARGE SCALE GENOMIC DNA]</scope>
    <source>
        <strain evidence="1">ATI7-C-A5</strain>
    </source>
</reference>
<protein>
    <submittedName>
        <fullName evidence="1">Peptidase</fullName>
    </submittedName>
</protein>